<sequence length="824" mass="92083">MPRALKQQSIPCKNKELGCTHYFSSANGVSIHLVSCKFCTLSFGLTIQTHHSHISVPTILLQLEHEHFNDNVPSNAPSPTRDSPSPIDGHAEDHEVPEYVEYHPAVNGKPCDSEGTILLDGTPPLPFNYRSPNDFTPFEYRTSFELADLLYRHNQMPAQLNDLFQIWSACNTDSPPFGEIETESLPSWKTTEYEVFFCNPCEVIKNQLANPDFANEMDFSLKCAWWQANQISDKLGLSDITYCPVIASSNKTTISVATGQNEFYLLYASNGLIHNNVCYAHRNGVSLIGFLSVPKTFHQQIFHGSLWAIFESLHPGMETPEILCYGDGHYCWTIYGLGPYIADYPEQALLVCIVQGWCPQCTASHHDLDGPDGQRTHKHTTTWFHAMSSKEMWDDYGIIDGIMPYTSGFSRANLHELLSPDLLHQIIKGTFKDHLVTWVEEYIKTSNTPQEVARILADIDCRYTGDDSKALMKVYLPAIAGHVPPQMVCTLSAFMEFCYCVRRSVIDEDDLVKIDASVTNFHCEREVFHDIRSDGTCTDVFSLPHQHALSHFHHFIQEFRAPNGLCSSIIESKHIKAALAQMLLINEQLDKLAAAWSHADISASDSTNENDDGRPVESPDILAEVKLAQIPVLASKAPHNIIFLAQCLNLPCLPELLSTNLEVALEDVDLNQCPQYHGKITVYPSAVSTYYSPSDLLGIGGLHHERICAMTSWRKGSACYDCVFCEADEKGKGFCVLHVACFSPIGDVPCPDTGMWVVHPDIDAAGEWIMSVIHLDCIVHAVHLIGVSGEEFIPKGLKHSDSLDVFPSFFVNKYADYHAHEIAF</sequence>
<dbReference type="AlphaFoldDB" id="A0A2H3CMR9"/>
<evidence type="ECO:0000256" key="1">
    <source>
        <dbReference type="SAM" id="MobiDB-lite"/>
    </source>
</evidence>
<dbReference type="InParanoid" id="A0A2H3CMR9"/>
<dbReference type="STRING" id="47427.A0A2H3CMR9"/>
<dbReference type="InterPro" id="IPR041078">
    <property type="entry name" value="Plavaka"/>
</dbReference>
<reference evidence="3" key="1">
    <citation type="journal article" date="2017" name="Nat. Ecol. Evol.">
        <title>Genome expansion and lineage-specific genetic innovations in the forest pathogenic fungi Armillaria.</title>
        <authorList>
            <person name="Sipos G."/>
            <person name="Prasanna A.N."/>
            <person name="Walter M.C."/>
            <person name="O'Connor E."/>
            <person name="Balint B."/>
            <person name="Krizsan K."/>
            <person name="Kiss B."/>
            <person name="Hess J."/>
            <person name="Varga T."/>
            <person name="Slot J."/>
            <person name="Riley R."/>
            <person name="Boka B."/>
            <person name="Rigling D."/>
            <person name="Barry K."/>
            <person name="Lee J."/>
            <person name="Mihaltcheva S."/>
            <person name="LaButti K."/>
            <person name="Lipzen A."/>
            <person name="Waldron R."/>
            <person name="Moloney N.M."/>
            <person name="Sperisen C."/>
            <person name="Kredics L."/>
            <person name="Vagvoelgyi C."/>
            <person name="Patrignani A."/>
            <person name="Fitzpatrick D."/>
            <person name="Nagy I."/>
            <person name="Doyle S."/>
            <person name="Anderson J.B."/>
            <person name="Grigoriev I.V."/>
            <person name="Gueldener U."/>
            <person name="Muensterkoetter M."/>
            <person name="Nagy L.G."/>
        </authorList>
    </citation>
    <scope>NUCLEOTIDE SEQUENCE [LARGE SCALE GENOMIC DNA]</scope>
    <source>
        <strain evidence="3">Ar21-2</strain>
    </source>
</reference>
<dbReference type="Pfam" id="PF18759">
    <property type="entry name" value="Plavaka"/>
    <property type="match status" value="1"/>
</dbReference>
<protein>
    <recommendedName>
        <fullName evidence="4">C2H2-type domain-containing protein</fullName>
    </recommendedName>
</protein>
<evidence type="ECO:0000313" key="3">
    <source>
        <dbReference type="Proteomes" id="UP000217790"/>
    </source>
</evidence>
<dbReference type="Proteomes" id="UP000217790">
    <property type="component" value="Unassembled WGS sequence"/>
</dbReference>
<evidence type="ECO:0000313" key="2">
    <source>
        <dbReference type="EMBL" id="PBK82674.1"/>
    </source>
</evidence>
<name>A0A2H3CMR9_ARMGA</name>
<dbReference type="EMBL" id="KZ293714">
    <property type="protein sequence ID" value="PBK82674.1"/>
    <property type="molecule type" value="Genomic_DNA"/>
</dbReference>
<proteinExistence type="predicted"/>
<dbReference type="OMA" id="CHEHTHT"/>
<accession>A0A2H3CMR9</accession>
<feature type="compositionally biased region" description="Polar residues" evidence="1">
    <location>
        <begin position="71"/>
        <end position="83"/>
    </location>
</feature>
<gene>
    <name evidence="2" type="ORF">ARMGADRAFT_1140721</name>
</gene>
<feature type="region of interest" description="Disordered" evidence="1">
    <location>
        <begin position="70"/>
        <end position="91"/>
    </location>
</feature>
<keyword evidence="3" id="KW-1185">Reference proteome</keyword>
<evidence type="ECO:0008006" key="4">
    <source>
        <dbReference type="Google" id="ProtNLM"/>
    </source>
</evidence>
<dbReference type="OrthoDB" id="3199698at2759"/>
<organism evidence="2 3">
    <name type="scientific">Armillaria gallica</name>
    <name type="common">Bulbous honey fungus</name>
    <name type="synonym">Armillaria bulbosa</name>
    <dbReference type="NCBI Taxonomy" id="47427"/>
    <lineage>
        <taxon>Eukaryota</taxon>
        <taxon>Fungi</taxon>
        <taxon>Dikarya</taxon>
        <taxon>Basidiomycota</taxon>
        <taxon>Agaricomycotina</taxon>
        <taxon>Agaricomycetes</taxon>
        <taxon>Agaricomycetidae</taxon>
        <taxon>Agaricales</taxon>
        <taxon>Marasmiineae</taxon>
        <taxon>Physalacriaceae</taxon>
        <taxon>Armillaria</taxon>
    </lineage>
</organism>